<dbReference type="Pfam" id="PF01384">
    <property type="entry name" value="PHO4"/>
    <property type="match status" value="1"/>
</dbReference>
<proteinExistence type="predicted"/>
<feature type="transmembrane region" description="Helical" evidence="6">
    <location>
        <begin position="41"/>
        <end position="66"/>
    </location>
</feature>
<evidence type="ECO:0000256" key="2">
    <source>
        <dbReference type="ARBA" id="ARBA00022448"/>
    </source>
</evidence>
<accession>A0ABV6PB30</accession>
<feature type="transmembrane region" description="Helical" evidence="6">
    <location>
        <begin position="78"/>
        <end position="96"/>
    </location>
</feature>
<dbReference type="EMBL" id="JBHLUB010000030">
    <property type="protein sequence ID" value="MFC0582335.1"/>
    <property type="molecule type" value="Genomic_DNA"/>
</dbReference>
<dbReference type="Proteomes" id="UP001589862">
    <property type="component" value="Unassembled WGS sequence"/>
</dbReference>
<comment type="caution">
    <text evidence="8">The sequence shown here is derived from an EMBL/GenBank/DDBJ whole genome shotgun (WGS) entry which is preliminary data.</text>
</comment>
<sequence length="341" mass="35534">MELFLCTLVIAASTAFAVINGGHDAPNNIALAVRTRALTPKAALLLAAAFNFLGALLGTALAAVFIRQFNLYLPHSDHSLIVLLVATLVAVSWGLFTWRKGMPSSSTHALVAALLAGAFVTLLVDAPPGNPDGEGAVWQVIVAPLLLSPVLAFVVAYLGVELMKIFTRKASQNSVRESSRMGQAIASAAGAFGHGVQDAQRSTAIMVLALTSIDAIAPGEVPLWTMLLSATAISLGTLLGGWRIAHTLANRIVTVDTMRAFVATTASAGIVIFGAIAFHLPASSTHTSVAAIVGAGTNQAFGSVRWQEVARIASYWLFTPLVCAIISAILVLAISPLETLY</sequence>
<reference evidence="8 9" key="1">
    <citation type="submission" date="2024-09" db="EMBL/GenBank/DDBJ databases">
        <authorList>
            <person name="Sun Q."/>
            <person name="Mori K."/>
        </authorList>
    </citation>
    <scope>NUCLEOTIDE SEQUENCE [LARGE SCALE GENOMIC DNA]</scope>
    <source>
        <strain evidence="8 9">NCAIM B.02604</strain>
    </source>
</reference>
<name>A0ABV6PB30_9MICC</name>
<evidence type="ECO:0000256" key="3">
    <source>
        <dbReference type="ARBA" id="ARBA00022692"/>
    </source>
</evidence>
<dbReference type="PANTHER" id="PTHR11101:SF80">
    <property type="entry name" value="PHOSPHATE TRANSPORTER"/>
    <property type="match status" value="1"/>
</dbReference>
<dbReference type="RefSeq" id="WP_377459420.1">
    <property type="nucleotide sequence ID" value="NZ_JBHLUB010000030.1"/>
</dbReference>
<keyword evidence="3 6" id="KW-0812">Transmembrane</keyword>
<keyword evidence="9" id="KW-1185">Reference proteome</keyword>
<keyword evidence="7" id="KW-0732">Signal</keyword>
<feature type="chain" id="PRO_5046790910" evidence="7">
    <location>
        <begin position="18"/>
        <end position="341"/>
    </location>
</feature>
<feature type="transmembrane region" description="Helical" evidence="6">
    <location>
        <begin position="108"/>
        <end position="124"/>
    </location>
</feature>
<gene>
    <name evidence="8" type="ORF">ACFFFR_08080</name>
</gene>
<evidence type="ECO:0000256" key="5">
    <source>
        <dbReference type="ARBA" id="ARBA00023136"/>
    </source>
</evidence>
<feature type="transmembrane region" description="Helical" evidence="6">
    <location>
        <begin position="136"/>
        <end position="160"/>
    </location>
</feature>
<protein>
    <submittedName>
        <fullName evidence="8">Anion permease</fullName>
    </submittedName>
</protein>
<keyword evidence="4 6" id="KW-1133">Transmembrane helix</keyword>
<keyword evidence="5 6" id="KW-0472">Membrane</keyword>
<feature type="transmembrane region" description="Helical" evidence="6">
    <location>
        <begin position="260"/>
        <end position="280"/>
    </location>
</feature>
<feature type="transmembrane region" description="Helical" evidence="6">
    <location>
        <begin position="221"/>
        <end position="239"/>
    </location>
</feature>
<organism evidence="8 9">
    <name type="scientific">Micrococcoides hystricis</name>
    <dbReference type="NCBI Taxonomy" id="1572761"/>
    <lineage>
        <taxon>Bacteria</taxon>
        <taxon>Bacillati</taxon>
        <taxon>Actinomycetota</taxon>
        <taxon>Actinomycetes</taxon>
        <taxon>Micrococcales</taxon>
        <taxon>Micrococcaceae</taxon>
        <taxon>Micrococcoides</taxon>
    </lineage>
</organism>
<feature type="transmembrane region" description="Helical" evidence="6">
    <location>
        <begin position="313"/>
        <end position="334"/>
    </location>
</feature>
<evidence type="ECO:0000256" key="4">
    <source>
        <dbReference type="ARBA" id="ARBA00022989"/>
    </source>
</evidence>
<evidence type="ECO:0000256" key="7">
    <source>
        <dbReference type="SAM" id="SignalP"/>
    </source>
</evidence>
<evidence type="ECO:0000313" key="9">
    <source>
        <dbReference type="Proteomes" id="UP001589862"/>
    </source>
</evidence>
<evidence type="ECO:0000256" key="6">
    <source>
        <dbReference type="SAM" id="Phobius"/>
    </source>
</evidence>
<dbReference type="PANTHER" id="PTHR11101">
    <property type="entry name" value="PHOSPHATE TRANSPORTER"/>
    <property type="match status" value="1"/>
</dbReference>
<dbReference type="InterPro" id="IPR001204">
    <property type="entry name" value="Phos_transporter"/>
</dbReference>
<evidence type="ECO:0000256" key="1">
    <source>
        <dbReference type="ARBA" id="ARBA00004141"/>
    </source>
</evidence>
<keyword evidence="2" id="KW-0813">Transport</keyword>
<feature type="signal peptide" evidence="7">
    <location>
        <begin position="1"/>
        <end position="17"/>
    </location>
</feature>
<comment type="subcellular location">
    <subcellularLocation>
        <location evidence="1">Membrane</location>
        <topology evidence="1">Multi-pass membrane protein</topology>
    </subcellularLocation>
</comment>
<evidence type="ECO:0000313" key="8">
    <source>
        <dbReference type="EMBL" id="MFC0582335.1"/>
    </source>
</evidence>